<accession>A0AAD9WCK5</accession>
<dbReference type="EMBL" id="JAUBYV010000011">
    <property type="protein sequence ID" value="KAK2623899.1"/>
    <property type="molecule type" value="Genomic_DNA"/>
</dbReference>
<dbReference type="AlphaFoldDB" id="A0AAD9WCK5"/>
<dbReference type="InterPro" id="IPR024655">
    <property type="entry name" value="Asl1_glyco_hydro_catalytic"/>
</dbReference>
<dbReference type="Proteomes" id="UP001285354">
    <property type="component" value="Unassembled WGS sequence"/>
</dbReference>
<comment type="caution">
    <text evidence="2">The sequence shown here is derived from an EMBL/GenBank/DDBJ whole genome shotgun (WGS) entry which is preliminary data.</text>
</comment>
<evidence type="ECO:0000259" key="1">
    <source>
        <dbReference type="Pfam" id="PF11790"/>
    </source>
</evidence>
<dbReference type="Pfam" id="PF11790">
    <property type="entry name" value="Glyco_hydro_cc"/>
    <property type="match status" value="1"/>
</dbReference>
<name>A0AAD9WCK5_9HELO</name>
<sequence>MHIRDFGGLGSQVSWVYNWDSVHKDGIPRGLMHMPVLWRARLELTTNEYVNNSNSQDHTIATGSMKFFSFNEPNFFLNQACMSPQAAVDAYRK</sequence>
<feature type="domain" description="Asl1-like glycosyl hydrolase catalytic" evidence="1">
    <location>
        <begin position="8"/>
        <end position="92"/>
    </location>
</feature>
<reference evidence="2" key="1">
    <citation type="submission" date="2023-06" db="EMBL/GenBank/DDBJ databases">
        <title>Draft genome of Marssonina rosae.</title>
        <authorList>
            <person name="Cheng Q."/>
        </authorList>
    </citation>
    <scope>NUCLEOTIDE SEQUENCE</scope>
    <source>
        <strain evidence="2">R4</strain>
    </source>
</reference>
<organism evidence="2 3">
    <name type="scientific">Diplocarpon rosae</name>
    <dbReference type="NCBI Taxonomy" id="946125"/>
    <lineage>
        <taxon>Eukaryota</taxon>
        <taxon>Fungi</taxon>
        <taxon>Dikarya</taxon>
        <taxon>Ascomycota</taxon>
        <taxon>Pezizomycotina</taxon>
        <taxon>Leotiomycetes</taxon>
        <taxon>Helotiales</taxon>
        <taxon>Drepanopezizaceae</taxon>
        <taxon>Diplocarpon</taxon>
    </lineage>
</organism>
<keyword evidence="3" id="KW-1185">Reference proteome</keyword>
<evidence type="ECO:0000313" key="3">
    <source>
        <dbReference type="Proteomes" id="UP001285354"/>
    </source>
</evidence>
<evidence type="ECO:0000313" key="2">
    <source>
        <dbReference type="EMBL" id="KAK2623899.1"/>
    </source>
</evidence>
<protein>
    <recommendedName>
        <fullName evidence="1">Asl1-like glycosyl hydrolase catalytic domain-containing protein</fullName>
    </recommendedName>
</protein>
<gene>
    <name evidence="2" type="ORF">QTJ16_006533</name>
</gene>
<proteinExistence type="predicted"/>